<organism evidence="1 2">
    <name type="scientific">Sphagnum magellanicum</name>
    <dbReference type="NCBI Taxonomy" id="128215"/>
    <lineage>
        <taxon>Eukaryota</taxon>
        <taxon>Viridiplantae</taxon>
        <taxon>Streptophyta</taxon>
        <taxon>Embryophyta</taxon>
        <taxon>Bryophyta</taxon>
        <taxon>Sphagnophytina</taxon>
        <taxon>Sphagnopsida</taxon>
        <taxon>Sphagnales</taxon>
        <taxon>Sphagnaceae</taxon>
        <taxon>Sphagnum</taxon>
    </lineage>
</organism>
<reference evidence="2" key="1">
    <citation type="journal article" date="2022" name="New Phytol.">
        <title>Phylogenomic structure and speciation in an emerging model: the Sphagnum magellanicum complex (Bryophyta).</title>
        <authorList>
            <person name="Shaw A.J."/>
            <person name="Piatkowski B."/>
            <person name="Duffy A.M."/>
            <person name="Aguero B."/>
            <person name="Imwattana K."/>
            <person name="Nieto-Lugilde M."/>
            <person name="Healey A."/>
            <person name="Weston D.J."/>
            <person name="Patel M.N."/>
            <person name="Schmutz J."/>
            <person name="Grimwood J."/>
            <person name="Yavitt J.B."/>
            <person name="Hassel K."/>
            <person name="Stenoien H.K."/>
            <person name="Flatberg K.I."/>
            <person name="Bickford C.P."/>
            <person name="Hicks K.A."/>
        </authorList>
    </citation>
    <scope>NUCLEOTIDE SEQUENCE [LARGE SCALE GENOMIC DNA]</scope>
</reference>
<gene>
    <name evidence="1" type="ORF">CY35_07G105500</name>
</gene>
<dbReference type="EMBL" id="CM038913">
    <property type="protein sequence ID" value="KAH9557835.1"/>
    <property type="molecule type" value="Genomic_DNA"/>
</dbReference>
<evidence type="ECO:0000313" key="1">
    <source>
        <dbReference type="EMBL" id="KAH9557835.1"/>
    </source>
</evidence>
<evidence type="ECO:0000313" key="2">
    <source>
        <dbReference type="Proteomes" id="UP000828922"/>
    </source>
</evidence>
<comment type="caution">
    <text evidence="1">The sequence shown here is derived from an EMBL/GenBank/DDBJ whole genome shotgun (WGS) entry which is preliminary data.</text>
</comment>
<name>A0ACB8HQ08_9BRYO</name>
<accession>A0ACB8HQ08</accession>
<keyword evidence="2" id="KW-1185">Reference proteome</keyword>
<proteinExistence type="predicted"/>
<dbReference type="Proteomes" id="UP000828922">
    <property type="component" value="Linkage Group LG07"/>
</dbReference>
<sequence>MASPPDLSLGCQTQAPSSASTITSSEVSNPLVNNQLGRIQALKDEQRKIEAFKRELPLCMQLLEEAIAKSKEQLEEMQPAPGTPQQPLQLRCSTPEKSQSNVSSPNDTNKLVLKEFMPLKKRRLERLQGGDQLLGGDEEGDRQVERTWGIDIGRPAWMAEAQLWTRHAAIAEARNEKHLSPEDRCGQGECTRAEQANGSIESSRLLLSSKQRPTGAFLPFTRKKQLTPPAVVSQSNPVTSNGANLSLSSVQQPPGLEGQAILVAESEVGGIDAGLSTQEVNAQGCMKRPLLNVVSGAGSTCSEGGSQSQRKARRCWSPELHQRFVRALQQLGGSQVATPKQIRELMKVDGLTNDEVKSHLQKYRLHTRRPSPPPQSASAHAPQLVVLGTIWGPGPDYVAAAAAAAQTAAAGVYDPSASHHSPQYSSYCKSTLPQDHFANFNNRRSENKPQMQEPDCPQSQQAVSQSQTSPQAPLQVTNPVSSGVGYQCDSGGEEGKSDSTSWKGRPLEAGSGDREEESQIQIKPQAAAAAAAADQL</sequence>
<protein>
    <submittedName>
        <fullName evidence="1">Uncharacterized protein</fullName>
    </submittedName>
</protein>